<name>A0AAN6GQE8_9BASI</name>
<reference evidence="2" key="1">
    <citation type="journal article" date="2023" name="PhytoFront">
        <title>Draft Genome Resources of Seven Strains of Tilletia horrida, Causal Agent of Kernel Smut of Rice.</title>
        <authorList>
            <person name="Khanal S."/>
            <person name="Antony Babu S."/>
            <person name="Zhou X.G."/>
        </authorList>
    </citation>
    <scope>NUCLEOTIDE SEQUENCE</scope>
    <source>
        <strain evidence="2">TX6</strain>
    </source>
</reference>
<gene>
    <name evidence="2" type="ORF">OC846_002909</name>
</gene>
<feature type="compositionally biased region" description="Low complexity" evidence="1">
    <location>
        <begin position="98"/>
        <end position="114"/>
    </location>
</feature>
<feature type="region of interest" description="Disordered" evidence="1">
    <location>
        <begin position="274"/>
        <end position="322"/>
    </location>
</feature>
<dbReference type="AlphaFoldDB" id="A0AAN6GQE8"/>
<comment type="caution">
    <text evidence="2">The sequence shown here is derived from an EMBL/GenBank/DDBJ whole genome shotgun (WGS) entry which is preliminary data.</text>
</comment>
<evidence type="ECO:0000313" key="3">
    <source>
        <dbReference type="Proteomes" id="UP001176517"/>
    </source>
</evidence>
<organism evidence="2 3">
    <name type="scientific">Tilletia horrida</name>
    <dbReference type="NCBI Taxonomy" id="155126"/>
    <lineage>
        <taxon>Eukaryota</taxon>
        <taxon>Fungi</taxon>
        <taxon>Dikarya</taxon>
        <taxon>Basidiomycota</taxon>
        <taxon>Ustilaginomycotina</taxon>
        <taxon>Exobasidiomycetes</taxon>
        <taxon>Tilletiales</taxon>
        <taxon>Tilletiaceae</taxon>
        <taxon>Tilletia</taxon>
    </lineage>
</organism>
<evidence type="ECO:0000313" key="2">
    <source>
        <dbReference type="EMBL" id="KAK0552402.1"/>
    </source>
</evidence>
<evidence type="ECO:0000256" key="1">
    <source>
        <dbReference type="SAM" id="MobiDB-lite"/>
    </source>
</evidence>
<feature type="compositionally biased region" description="Polar residues" evidence="1">
    <location>
        <begin position="56"/>
        <end position="67"/>
    </location>
</feature>
<feature type="region of interest" description="Disordered" evidence="1">
    <location>
        <begin position="1"/>
        <end position="142"/>
    </location>
</feature>
<sequence length="479" mass="53008">MSAEPLRPRAVTPPSQLAGNRSPPPPPASVLRMANFDSSSLERSRKRQRQMPGRTPSGSVLTPSHQRSVLAPRDERSISRTSSSIEFVSPSQFGSILSDPSSSSSRTRTTDASSYLHEMEDDASRCSSSGEGGKVENRTRSGLLDSLRSHLSRSSSGSLGFNARLQGKAFQHPREVPSHLSSSPVPALAQHPCHSPSNPLGAAAGHSQPRPRPDMSDVDFIEYCRDRYDSAFVSRQGWSLDRWMQMEPPARREGQRHRAEVERIIETRQRATLRRLYADEEADGEDGSPQSPLPSSPLPRPIPVRHNGKENAPIEFLGLDEDDAEELDELECSASSSALSKDFVLRTSRDLPAYSFYAQNKREEASPSPPNRLRRPSDYGLAAPEKERRSSDAEEGPSAGRSADDADKDELGSDFDGEEVDDGDLRKRRRRSRAYEQEYGMDDPASPILDITTKRAQAKASAKPPQTPLKQKGPRRRRH</sequence>
<dbReference type="Proteomes" id="UP001176517">
    <property type="component" value="Unassembled WGS sequence"/>
</dbReference>
<proteinExistence type="predicted"/>
<feature type="compositionally biased region" description="Pro residues" evidence="1">
    <location>
        <begin position="291"/>
        <end position="302"/>
    </location>
</feature>
<feature type="compositionally biased region" description="Basic and acidic residues" evidence="1">
    <location>
        <begin position="402"/>
        <end position="411"/>
    </location>
</feature>
<keyword evidence="3" id="KW-1185">Reference proteome</keyword>
<accession>A0AAN6GQE8</accession>
<feature type="region of interest" description="Disordered" evidence="1">
    <location>
        <begin position="168"/>
        <end position="215"/>
    </location>
</feature>
<feature type="compositionally biased region" description="Acidic residues" evidence="1">
    <location>
        <begin position="412"/>
        <end position="422"/>
    </location>
</feature>
<feature type="region of interest" description="Disordered" evidence="1">
    <location>
        <begin position="354"/>
        <end position="479"/>
    </location>
</feature>
<dbReference type="EMBL" id="JAPDMZ010000063">
    <property type="protein sequence ID" value="KAK0552402.1"/>
    <property type="molecule type" value="Genomic_DNA"/>
</dbReference>
<protein>
    <submittedName>
        <fullName evidence="2">Uncharacterized protein</fullName>
    </submittedName>
</protein>